<reference evidence="1 2" key="1">
    <citation type="submission" date="2020-03" db="EMBL/GenBank/DDBJ databases">
        <title>Nocardioides sp. nov., isolated from fish.</title>
        <authorList>
            <person name="Hyun D.-W."/>
            <person name="Bae J.-W."/>
        </authorList>
    </citation>
    <scope>NUCLEOTIDE SEQUENCE [LARGE SCALE GENOMIC DNA]</scope>
    <source>
        <strain evidence="1 2">HDW12A</strain>
    </source>
</reference>
<evidence type="ECO:0000313" key="1">
    <source>
        <dbReference type="EMBL" id="QIK74971.1"/>
    </source>
</evidence>
<proteinExistence type="predicted"/>
<keyword evidence="2" id="KW-1185">Reference proteome</keyword>
<name>A0A6G7YEA6_9ACTN</name>
<protein>
    <submittedName>
        <fullName evidence="1">Uncharacterized protein</fullName>
    </submittedName>
</protein>
<gene>
    <name evidence="1" type="ORF">G7071_05520</name>
</gene>
<dbReference type="KEGG" id="npi:G7071_05520"/>
<dbReference type="RefSeq" id="WP_166315925.1">
    <property type="nucleotide sequence ID" value="NZ_CP049866.1"/>
</dbReference>
<dbReference type="EMBL" id="CP049866">
    <property type="protein sequence ID" value="QIK74971.1"/>
    <property type="molecule type" value="Genomic_DNA"/>
</dbReference>
<evidence type="ECO:0000313" key="2">
    <source>
        <dbReference type="Proteomes" id="UP000502035"/>
    </source>
</evidence>
<organism evidence="1 2">
    <name type="scientific">Nocardioides piscis</name>
    <dbReference type="NCBI Taxonomy" id="2714938"/>
    <lineage>
        <taxon>Bacteria</taxon>
        <taxon>Bacillati</taxon>
        <taxon>Actinomycetota</taxon>
        <taxon>Actinomycetes</taxon>
        <taxon>Propionibacteriales</taxon>
        <taxon>Nocardioidaceae</taxon>
        <taxon>Nocardioides</taxon>
    </lineage>
</organism>
<dbReference type="AlphaFoldDB" id="A0A6G7YEA6"/>
<dbReference type="Proteomes" id="UP000502035">
    <property type="component" value="Chromosome"/>
</dbReference>
<sequence length="100" mass="10945">MTRAAAAQRGSRNDLIRIQQARRDAGLAPGSLGRILPARDIVATFAEADRATRAGLWDLAHRCEDLSDAVREVRNTFRVVDEDAARRFEALGTAVSEVGR</sequence>
<accession>A0A6G7YEA6</accession>